<keyword evidence="4" id="KW-1185">Reference proteome</keyword>
<name>A0ABQ5W4Z6_9HYPH</name>
<feature type="signal peptide" evidence="1">
    <location>
        <begin position="1"/>
        <end position="29"/>
    </location>
</feature>
<evidence type="ECO:0000313" key="3">
    <source>
        <dbReference type="EMBL" id="GLQ55145.1"/>
    </source>
</evidence>
<dbReference type="EMBL" id="BSNS01000011">
    <property type="protein sequence ID" value="GLQ55145.1"/>
    <property type="molecule type" value="Genomic_DNA"/>
</dbReference>
<evidence type="ECO:0000256" key="1">
    <source>
        <dbReference type="SAM" id="SignalP"/>
    </source>
</evidence>
<dbReference type="InterPro" id="IPR018637">
    <property type="entry name" value="DUF2059"/>
</dbReference>
<sequence length="170" mass="19103">MTGLVERMRKILAVLLAAGMVATAAPVMAQELAPEHLALAREYVDLTDRAQIYEVTLVETGIETLRQVVTQNPEIIDQTDAAITAVLDEYRGRKGELLDQFARVYAVRFTMDELQEIVDFYSTPTGEKLAQTNAEINGDLERVLAVFESNLKREFFAKVRAELREQGIEI</sequence>
<comment type="caution">
    <text evidence="3">The sequence shown here is derived from an EMBL/GenBank/DDBJ whole genome shotgun (WGS) entry which is preliminary data.</text>
</comment>
<evidence type="ECO:0000313" key="4">
    <source>
        <dbReference type="Proteomes" id="UP001156691"/>
    </source>
</evidence>
<dbReference type="Proteomes" id="UP001156691">
    <property type="component" value="Unassembled WGS sequence"/>
</dbReference>
<gene>
    <name evidence="3" type="ORF">GCM10010862_24040</name>
</gene>
<feature type="chain" id="PRO_5046850564" description="DUF2059 domain-containing protein" evidence="1">
    <location>
        <begin position="30"/>
        <end position="170"/>
    </location>
</feature>
<evidence type="ECO:0000259" key="2">
    <source>
        <dbReference type="Pfam" id="PF09832"/>
    </source>
</evidence>
<organism evidence="3 4">
    <name type="scientific">Devosia nitrariae</name>
    <dbReference type="NCBI Taxonomy" id="2071872"/>
    <lineage>
        <taxon>Bacteria</taxon>
        <taxon>Pseudomonadati</taxon>
        <taxon>Pseudomonadota</taxon>
        <taxon>Alphaproteobacteria</taxon>
        <taxon>Hyphomicrobiales</taxon>
        <taxon>Devosiaceae</taxon>
        <taxon>Devosia</taxon>
    </lineage>
</organism>
<accession>A0ABQ5W4Z6</accession>
<protein>
    <recommendedName>
        <fullName evidence="2">DUF2059 domain-containing protein</fullName>
    </recommendedName>
</protein>
<dbReference type="Pfam" id="PF09832">
    <property type="entry name" value="DUF2059"/>
    <property type="match status" value="1"/>
</dbReference>
<reference evidence="4" key="1">
    <citation type="journal article" date="2019" name="Int. J. Syst. Evol. Microbiol.">
        <title>The Global Catalogue of Microorganisms (GCM) 10K type strain sequencing project: providing services to taxonomists for standard genome sequencing and annotation.</title>
        <authorList>
            <consortium name="The Broad Institute Genomics Platform"/>
            <consortium name="The Broad Institute Genome Sequencing Center for Infectious Disease"/>
            <person name="Wu L."/>
            <person name="Ma J."/>
        </authorList>
    </citation>
    <scope>NUCLEOTIDE SEQUENCE [LARGE SCALE GENOMIC DNA]</scope>
    <source>
        <strain evidence="4">NBRC 112416</strain>
    </source>
</reference>
<feature type="domain" description="DUF2059" evidence="2">
    <location>
        <begin position="96"/>
        <end position="136"/>
    </location>
</feature>
<dbReference type="RefSeq" id="WP_284340574.1">
    <property type="nucleotide sequence ID" value="NZ_BSNS01000011.1"/>
</dbReference>
<proteinExistence type="predicted"/>
<keyword evidence="1" id="KW-0732">Signal</keyword>